<accession>A0A4Z2FKI2</accession>
<dbReference type="AlphaFoldDB" id="A0A4Z2FKI2"/>
<evidence type="ECO:0000313" key="3">
    <source>
        <dbReference type="Proteomes" id="UP000314294"/>
    </source>
</evidence>
<dbReference type="Proteomes" id="UP000314294">
    <property type="component" value="Unassembled WGS sequence"/>
</dbReference>
<dbReference type="EMBL" id="SRLO01001082">
    <property type="protein sequence ID" value="TNN41756.1"/>
    <property type="molecule type" value="Genomic_DNA"/>
</dbReference>
<reference evidence="2 3" key="1">
    <citation type="submission" date="2019-03" db="EMBL/GenBank/DDBJ databases">
        <title>First draft genome of Liparis tanakae, snailfish: a comprehensive survey of snailfish specific genes.</title>
        <authorList>
            <person name="Kim W."/>
            <person name="Song I."/>
            <person name="Jeong J.-H."/>
            <person name="Kim D."/>
            <person name="Kim S."/>
            <person name="Ryu S."/>
            <person name="Song J.Y."/>
            <person name="Lee S.K."/>
        </authorList>
    </citation>
    <scope>NUCLEOTIDE SEQUENCE [LARGE SCALE GENOMIC DNA]</scope>
    <source>
        <tissue evidence="2">Muscle</tissue>
    </source>
</reference>
<protein>
    <submittedName>
        <fullName evidence="2">Uncharacterized protein</fullName>
    </submittedName>
</protein>
<evidence type="ECO:0000256" key="1">
    <source>
        <dbReference type="SAM" id="MobiDB-lite"/>
    </source>
</evidence>
<proteinExistence type="predicted"/>
<comment type="caution">
    <text evidence="2">The sequence shown here is derived from an EMBL/GenBank/DDBJ whole genome shotgun (WGS) entry which is preliminary data.</text>
</comment>
<organism evidence="2 3">
    <name type="scientific">Liparis tanakae</name>
    <name type="common">Tanaka's snailfish</name>
    <dbReference type="NCBI Taxonomy" id="230148"/>
    <lineage>
        <taxon>Eukaryota</taxon>
        <taxon>Metazoa</taxon>
        <taxon>Chordata</taxon>
        <taxon>Craniata</taxon>
        <taxon>Vertebrata</taxon>
        <taxon>Euteleostomi</taxon>
        <taxon>Actinopterygii</taxon>
        <taxon>Neopterygii</taxon>
        <taxon>Teleostei</taxon>
        <taxon>Neoteleostei</taxon>
        <taxon>Acanthomorphata</taxon>
        <taxon>Eupercaria</taxon>
        <taxon>Perciformes</taxon>
        <taxon>Cottioidei</taxon>
        <taxon>Cottales</taxon>
        <taxon>Liparidae</taxon>
        <taxon>Liparis</taxon>
    </lineage>
</organism>
<keyword evidence="3" id="KW-1185">Reference proteome</keyword>
<gene>
    <name evidence="2" type="ORF">EYF80_048064</name>
</gene>
<sequence>MTDTSAVTTLSSPRLDRAPRTMPQEKARYCFPLESCVSREKVLSCRTLSICLLNTFVQKSLHTNFMTSSSSLKLGESRVSLDAAKRPRTHVRRMQVEGPEN</sequence>
<evidence type="ECO:0000313" key="2">
    <source>
        <dbReference type="EMBL" id="TNN41756.1"/>
    </source>
</evidence>
<feature type="compositionally biased region" description="Polar residues" evidence="1">
    <location>
        <begin position="1"/>
        <end position="12"/>
    </location>
</feature>
<feature type="region of interest" description="Disordered" evidence="1">
    <location>
        <begin position="1"/>
        <end position="21"/>
    </location>
</feature>
<name>A0A4Z2FKI2_9TELE</name>